<feature type="region of interest" description="Disordered" evidence="1">
    <location>
        <begin position="1"/>
        <end position="81"/>
    </location>
</feature>
<gene>
    <name evidence="2" type="ORF">GCM10022244_48250</name>
</gene>
<evidence type="ECO:0000313" key="3">
    <source>
        <dbReference type="Proteomes" id="UP001501000"/>
    </source>
</evidence>
<dbReference type="Proteomes" id="UP001501000">
    <property type="component" value="Unassembled WGS sequence"/>
</dbReference>
<comment type="caution">
    <text evidence="2">The sequence shown here is derived from an EMBL/GenBank/DDBJ whole genome shotgun (WGS) entry which is preliminary data.</text>
</comment>
<dbReference type="EMBL" id="BAABAJ010000020">
    <property type="protein sequence ID" value="GAA3934200.1"/>
    <property type="molecule type" value="Genomic_DNA"/>
</dbReference>
<sequence length="449" mass="49076">MVAEYVTGRETAARTRPLTPPPSRAPHGALALTGPGRASRENPEGRTPVAQAPRPPGAARTRSGGFFPEPTQDEWPDPDGRRHRLRLSRSLWPPLPGPLSVGVPMLRRMKITERTLAEAWQRTAAGHDLLHGAALPPVARSDDALEELAEHAEEVADGGLCLVVDEDGTVRGHHGPYRQVFATRDLGQVLYLIAEDAVLRSAGGPGEAAGALDRIDPVWGRRFRGGGLDDPGTVGACGRDPLEGFAWIARSWREQAPYTTLAFFRAAPGEPVGAERLALLYGADPAQVAAGTRLKDLTAVDGGRTYADRQWESCWFGQAGGWTYLLHHDTPPGAFADKEAYRALGITESVRLSATTAKAIYTFDHDRDGRRVDDGLGMLELIWYERGRAPYPRGGELDHLNRAIRRAELDHPELTDTYALYFHALETSLGLRLPHRDVVEGEIRAAYWA</sequence>
<reference evidence="3" key="1">
    <citation type="journal article" date="2019" name="Int. J. Syst. Evol. Microbiol.">
        <title>The Global Catalogue of Microorganisms (GCM) 10K type strain sequencing project: providing services to taxonomists for standard genome sequencing and annotation.</title>
        <authorList>
            <consortium name="The Broad Institute Genomics Platform"/>
            <consortium name="The Broad Institute Genome Sequencing Center for Infectious Disease"/>
            <person name="Wu L."/>
            <person name="Ma J."/>
        </authorList>
    </citation>
    <scope>NUCLEOTIDE SEQUENCE [LARGE SCALE GENOMIC DNA]</scope>
    <source>
        <strain evidence="3">JCM 16956</strain>
    </source>
</reference>
<protein>
    <submittedName>
        <fullName evidence="2">Uncharacterized protein</fullName>
    </submittedName>
</protein>
<evidence type="ECO:0000256" key="1">
    <source>
        <dbReference type="SAM" id="MobiDB-lite"/>
    </source>
</evidence>
<keyword evidence="3" id="KW-1185">Reference proteome</keyword>
<name>A0ABP7N1G7_9ACTN</name>
<evidence type="ECO:0000313" key="2">
    <source>
        <dbReference type="EMBL" id="GAA3934200.1"/>
    </source>
</evidence>
<proteinExistence type="predicted"/>
<organism evidence="2 3">
    <name type="scientific">Streptomyces gulbargensis</name>
    <dbReference type="NCBI Taxonomy" id="364901"/>
    <lineage>
        <taxon>Bacteria</taxon>
        <taxon>Bacillati</taxon>
        <taxon>Actinomycetota</taxon>
        <taxon>Actinomycetes</taxon>
        <taxon>Kitasatosporales</taxon>
        <taxon>Streptomycetaceae</taxon>
        <taxon>Streptomyces</taxon>
    </lineage>
</organism>
<accession>A0ABP7N1G7</accession>